<proteinExistence type="predicted"/>
<keyword evidence="2 4" id="KW-0808">Transferase</keyword>
<evidence type="ECO:0000313" key="4">
    <source>
        <dbReference type="EMBL" id="KGP73131.1"/>
    </source>
</evidence>
<comment type="caution">
    <text evidence="4">The sequence shown here is derived from an EMBL/GenBank/DDBJ whole genome shotgun (WGS) entry which is preliminary data.</text>
</comment>
<evidence type="ECO:0000313" key="5">
    <source>
        <dbReference type="Proteomes" id="UP000030147"/>
    </source>
</evidence>
<dbReference type="GO" id="GO:0008168">
    <property type="term" value="F:methyltransferase activity"/>
    <property type="evidence" value="ECO:0007669"/>
    <property type="project" value="UniProtKB-KW"/>
</dbReference>
<evidence type="ECO:0000256" key="1">
    <source>
        <dbReference type="ARBA" id="ARBA00022603"/>
    </source>
</evidence>
<accession>A0A0A2TG90</accession>
<dbReference type="PANTHER" id="PTHR43861:SF1">
    <property type="entry name" value="TRANS-ACONITATE 2-METHYLTRANSFERASE"/>
    <property type="match status" value="1"/>
</dbReference>
<dbReference type="InterPro" id="IPR041698">
    <property type="entry name" value="Methyltransf_25"/>
</dbReference>
<evidence type="ECO:0000259" key="3">
    <source>
        <dbReference type="Pfam" id="PF13649"/>
    </source>
</evidence>
<dbReference type="Pfam" id="PF13649">
    <property type="entry name" value="Methyltransf_25"/>
    <property type="match status" value="1"/>
</dbReference>
<dbReference type="GO" id="GO:0032259">
    <property type="term" value="P:methylation"/>
    <property type="evidence" value="ECO:0007669"/>
    <property type="project" value="UniProtKB-KW"/>
</dbReference>
<dbReference type="Gene3D" id="3.40.50.150">
    <property type="entry name" value="Vaccinia Virus protein VP39"/>
    <property type="match status" value="1"/>
</dbReference>
<protein>
    <submittedName>
        <fullName evidence="4">Methyltransferase</fullName>
    </submittedName>
</protein>
<organism evidence="4 5">
    <name type="scientific">Pontibacillus yanchengensis Y32</name>
    <dbReference type="NCBI Taxonomy" id="1385514"/>
    <lineage>
        <taxon>Bacteria</taxon>
        <taxon>Bacillati</taxon>
        <taxon>Bacillota</taxon>
        <taxon>Bacilli</taxon>
        <taxon>Bacillales</taxon>
        <taxon>Bacillaceae</taxon>
        <taxon>Pontibacillus</taxon>
    </lineage>
</organism>
<name>A0A0A2TG90_9BACI</name>
<reference evidence="4 5" key="1">
    <citation type="journal article" date="2015" name="Stand. Genomic Sci.">
        <title>High quality draft genome sequence of the moderately halophilic bacterium Pontibacillus yanchengensis Y32(T) and comparison among Pontibacillus genomes.</title>
        <authorList>
            <person name="Huang J."/>
            <person name="Qiao Z.X."/>
            <person name="Tang J.W."/>
            <person name="Wang G."/>
        </authorList>
    </citation>
    <scope>NUCLEOTIDE SEQUENCE [LARGE SCALE GENOMIC DNA]</scope>
    <source>
        <strain evidence="4 5">Y32</strain>
    </source>
</reference>
<gene>
    <name evidence="4" type="ORF">N782_07105</name>
</gene>
<dbReference type="AlphaFoldDB" id="A0A0A2TG90"/>
<keyword evidence="5" id="KW-1185">Reference proteome</keyword>
<evidence type="ECO:0000256" key="2">
    <source>
        <dbReference type="ARBA" id="ARBA00022679"/>
    </source>
</evidence>
<dbReference type="Gene3D" id="2.20.25.110">
    <property type="entry name" value="S-adenosyl-L-methionine-dependent methyltransferases"/>
    <property type="match status" value="1"/>
</dbReference>
<dbReference type="InterPro" id="IPR029063">
    <property type="entry name" value="SAM-dependent_MTases_sf"/>
</dbReference>
<dbReference type="PANTHER" id="PTHR43861">
    <property type="entry name" value="TRANS-ACONITATE 2-METHYLTRANSFERASE-RELATED"/>
    <property type="match status" value="1"/>
</dbReference>
<dbReference type="EMBL" id="AVBF01000017">
    <property type="protein sequence ID" value="KGP73131.1"/>
    <property type="molecule type" value="Genomic_DNA"/>
</dbReference>
<keyword evidence="1 4" id="KW-0489">Methyltransferase</keyword>
<dbReference type="eggNOG" id="COG2226">
    <property type="taxonomic scope" value="Bacteria"/>
</dbReference>
<dbReference type="STRING" id="1385514.N782_07105"/>
<dbReference type="SUPFAM" id="SSF53335">
    <property type="entry name" value="S-adenosyl-L-methionine-dependent methyltransferases"/>
    <property type="match status" value="1"/>
</dbReference>
<dbReference type="RefSeq" id="WP_036818351.1">
    <property type="nucleotide sequence ID" value="NZ_AVBF01000017.1"/>
</dbReference>
<dbReference type="CDD" id="cd02440">
    <property type="entry name" value="AdoMet_MTases"/>
    <property type="match status" value="1"/>
</dbReference>
<dbReference type="Proteomes" id="UP000030147">
    <property type="component" value="Unassembled WGS sequence"/>
</dbReference>
<feature type="domain" description="Methyltransferase" evidence="3">
    <location>
        <begin position="40"/>
        <end position="135"/>
    </location>
</feature>
<sequence>MSYGRFAQVYDELMSDVPYDQWVSFTKNRLRESSIAVKNIADLGAGTGEITLRLDEEGFNMTGIDVSEEMLTIAHQKSLQSQSTIQWLQMDITNLNTSATYDAVVCFCDVVNYLTDIHQVEAFMNNAYQLLAPGGKLIFDVHSTGYVQDFLANQTFGAVTDDISYIWFCEEGLTPYTVSHDLTFFVREGNKYERFDEVHHQRTFSVETYVESVQEAGFQLCSVHGDFSDEEGFDEKEHDRIFFVCEKPLNKEEA</sequence>